<evidence type="ECO:0000313" key="2">
    <source>
        <dbReference type="Proteomes" id="UP000270094"/>
    </source>
</evidence>
<proteinExistence type="predicted"/>
<keyword evidence="2" id="KW-1185">Reference proteome</keyword>
<protein>
    <submittedName>
        <fullName evidence="1">Uncharacterized protein</fullName>
    </submittedName>
</protein>
<gene>
    <name evidence="1" type="ORF">SVUK_LOCUS21067</name>
</gene>
<name>A0A3P7K1F8_STRVU</name>
<evidence type="ECO:0000313" key="1">
    <source>
        <dbReference type="EMBL" id="VDM86069.1"/>
    </source>
</evidence>
<dbReference type="EMBL" id="UYYB01149934">
    <property type="protein sequence ID" value="VDM86069.1"/>
    <property type="molecule type" value="Genomic_DNA"/>
</dbReference>
<reference evidence="1 2" key="1">
    <citation type="submission" date="2018-11" db="EMBL/GenBank/DDBJ databases">
        <authorList>
            <consortium name="Pathogen Informatics"/>
        </authorList>
    </citation>
    <scope>NUCLEOTIDE SEQUENCE [LARGE SCALE GENOMIC DNA]</scope>
</reference>
<dbReference type="AlphaFoldDB" id="A0A3P7K1F8"/>
<sequence length="42" mass="4673">MLVLILEPRQVIIGLSVSKDLRMIWQTTTISPVCTSGERESA</sequence>
<accession>A0A3P7K1F8</accession>
<dbReference type="Proteomes" id="UP000270094">
    <property type="component" value="Unassembled WGS sequence"/>
</dbReference>
<organism evidence="1 2">
    <name type="scientific">Strongylus vulgaris</name>
    <name type="common">Blood worm</name>
    <dbReference type="NCBI Taxonomy" id="40348"/>
    <lineage>
        <taxon>Eukaryota</taxon>
        <taxon>Metazoa</taxon>
        <taxon>Ecdysozoa</taxon>
        <taxon>Nematoda</taxon>
        <taxon>Chromadorea</taxon>
        <taxon>Rhabditida</taxon>
        <taxon>Rhabditina</taxon>
        <taxon>Rhabditomorpha</taxon>
        <taxon>Strongyloidea</taxon>
        <taxon>Strongylidae</taxon>
        <taxon>Strongylus</taxon>
    </lineage>
</organism>